<keyword evidence="4" id="KW-1185">Reference proteome</keyword>
<sequence>MDAPVSPSSPRREYSEFDRRDGGNRYGTGGPIPDPAYNPLQRHTSTSESPSPKSCYQPAVLLMHSQIQAEPHWVQALGIVSPVAMMAGLFLLGIAFTIGHYVFYRSWRDNIVEGIFEQEYIIRAGTAFAFLSKASLVGAVVVAHKKIAWKTVRNKAITIDGINAMFVAPTDLTSFWNGDMLRKAKTATILALLTWCIPISAIVTPSSLSVSLVQREYNISALIPSTNFSDPTEFVASLGFRSSVPKAISSAVVATSALLSRIVSTTATSGSILPIKPPEPNSSYVYSFHGPSFRLNYDKAGRTRYAAFYNPPINANACSIHVGLVYNTTIQNGTYRICSPNGGGCMFVLVQETDFDDPDYGQAFSCGLYNTFFAVNITFRGSGQIFGIQKLEHLSPISCVPLAPFEGLRRPSTVWKTSHAVFAAMGDVLVGNITKHRGTGFEGFSPVSWGTKILQTSLIGSSDFARMNITKRPNGEYTGLLARGIEELSQNITLSLLSSDALGLLIKSDVLATRQSSRYLFNERNFWLAYGIAIFVTAGATLVGVTAYITNGVSFETNFSTVMATTQSGEMQESVQSVAVDSRELRNMQLQNGDRRFVIIVGEAKG</sequence>
<feature type="compositionally biased region" description="Polar residues" evidence="1">
    <location>
        <begin position="41"/>
        <end position="52"/>
    </location>
</feature>
<evidence type="ECO:0000256" key="2">
    <source>
        <dbReference type="SAM" id="Phobius"/>
    </source>
</evidence>
<feature type="transmembrane region" description="Helical" evidence="2">
    <location>
        <begin position="120"/>
        <end position="143"/>
    </location>
</feature>
<evidence type="ECO:0000313" key="3">
    <source>
        <dbReference type="EMBL" id="PUU73165.1"/>
    </source>
</evidence>
<feature type="region of interest" description="Disordered" evidence="1">
    <location>
        <begin position="1"/>
        <end position="52"/>
    </location>
</feature>
<evidence type="ECO:0000313" key="4">
    <source>
        <dbReference type="Proteomes" id="UP000244722"/>
    </source>
</evidence>
<keyword evidence="2" id="KW-0812">Transmembrane</keyword>
<keyword evidence="2" id="KW-1133">Transmembrane helix</keyword>
<reference evidence="3 4" key="1">
    <citation type="submission" date="2017-04" db="EMBL/GenBank/DDBJ databases">
        <title>Draft genome sequence of Tuber borchii Vittad., a whitish edible truffle.</title>
        <authorList>
            <consortium name="DOE Joint Genome Institute"/>
            <person name="Murat C."/>
            <person name="Kuo A."/>
            <person name="Barry K.W."/>
            <person name="Clum A."/>
            <person name="Dockter R.B."/>
            <person name="Fauchery L."/>
            <person name="Iotti M."/>
            <person name="Kohler A."/>
            <person name="Labutti K."/>
            <person name="Lindquist E.A."/>
            <person name="Lipzen A."/>
            <person name="Ohm R.A."/>
            <person name="Wang M."/>
            <person name="Grigoriev I.V."/>
            <person name="Zambonelli A."/>
            <person name="Martin F.M."/>
        </authorList>
    </citation>
    <scope>NUCLEOTIDE SEQUENCE [LARGE SCALE GENOMIC DNA]</scope>
    <source>
        <strain evidence="3 4">Tbo3840</strain>
    </source>
</reference>
<dbReference type="Proteomes" id="UP000244722">
    <property type="component" value="Unassembled WGS sequence"/>
</dbReference>
<dbReference type="STRING" id="42251.A0A2T6ZCE4"/>
<comment type="caution">
    <text evidence="3">The sequence shown here is derived from an EMBL/GenBank/DDBJ whole genome shotgun (WGS) entry which is preliminary data.</text>
</comment>
<name>A0A2T6ZCE4_TUBBO</name>
<feature type="transmembrane region" description="Helical" evidence="2">
    <location>
        <begin position="527"/>
        <end position="549"/>
    </location>
</feature>
<dbReference type="PANTHER" id="PTHR35041">
    <property type="entry name" value="MEDIATOR OF RNA POLYMERASE II TRANSCRIPTION SUBUNIT 1"/>
    <property type="match status" value="1"/>
</dbReference>
<gene>
    <name evidence="3" type="ORF">B9Z19DRAFT_1164590</name>
</gene>
<feature type="transmembrane region" description="Helical" evidence="2">
    <location>
        <begin position="73"/>
        <end position="100"/>
    </location>
</feature>
<dbReference type="EMBL" id="NESQ01000408">
    <property type="protein sequence ID" value="PUU73165.1"/>
    <property type="molecule type" value="Genomic_DNA"/>
</dbReference>
<proteinExistence type="predicted"/>
<protein>
    <submittedName>
        <fullName evidence="3">Uncharacterized protein</fullName>
    </submittedName>
</protein>
<dbReference type="PANTHER" id="PTHR35041:SF6">
    <property type="entry name" value="FORMYLMETHIONINE DEFORMYLASE-LIKE PROTEIN-RELATED"/>
    <property type="match status" value="1"/>
</dbReference>
<keyword evidence="2" id="KW-0472">Membrane</keyword>
<dbReference type="OrthoDB" id="5340195at2759"/>
<dbReference type="AlphaFoldDB" id="A0A2T6ZCE4"/>
<evidence type="ECO:0000256" key="1">
    <source>
        <dbReference type="SAM" id="MobiDB-lite"/>
    </source>
</evidence>
<accession>A0A2T6ZCE4</accession>
<feature type="transmembrane region" description="Helical" evidence="2">
    <location>
        <begin position="189"/>
        <end position="208"/>
    </location>
</feature>
<organism evidence="3 4">
    <name type="scientific">Tuber borchii</name>
    <name type="common">White truffle</name>
    <dbReference type="NCBI Taxonomy" id="42251"/>
    <lineage>
        <taxon>Eukaryota</taxon>
        <taxon>Fungi</taxon>
        <taxon>Dikarya</taxon>
        <taxon>Ascomycota</taxon>
        <taxon>Pezizomycotina</taxon>
        <taxon>Pezizomycetes</taxon>
        <taxon>Pezizales</taxon>
        <taxon>Tuberaceae</taxon>
        <taxon>Tuber</taxon>
    </lineage>
</organism>
<feature type="compositionally biased region" description="Basic and acidic residues" evidence="1">
    <location>
        <begin position="10"/>
        <end position="23"/>
    </location>
</feature>